<dbReference type="Gene3D" id="3.40.50.300">
    <property type="entry name" value="P-loop containing nucleotide triphosphate hydrolases"/>
    <property type="match status" value="1"/>
</dbReference>
<evidence type="ECO:0000313" key="3">
    <source>
        <dbReference type="EMBL" id="GJJ05945.1"/>
    </source>
</evidence>
<dbReference type="InterPro" id="IPR003959">
    <property type="entry name" value="ATPase_AAA_core"/>
</dbReference>
<dbReference type="Proteomes" id="UP001050691">
    <property type="component" value="Unassembled WGS sequence"/>
</dbReference>
<feature type="domain" description="AAA+ ATPase" evidence="2">
    <location>
        <begin position="211"/>
        <end position="334"/>
    </location>
</feature>
<dbReference type="GO" id="GO:0003723">
    <property type="term" value="F:RNA binding"/>
    <property type="evidence" value="ECO:0007669"/>
    <property type="project" value="TreeGrafter"/>
</dbReference>
<sequence>MAVSPQTTTIFDDFLPSYHSPPLSFPGYTITSQVKAQYPNHQHIVLNTEIPLLDYLQSHNIEYQTADQLTTHSFVSNDLIPNIQIGLFEFEWRETSFLLYKFVWPSSQMMRGQNPLAYVLVFLGKGDSRKEKDAIGFDLLTTAFRWNLDTKDEIWVFSNGHWSKDKKLYKAIASSSWDNLVLDQGFINGLKRDTETFFSSKDIYHSLGITWKRGLLLLGAPGNGKTESIKVLLKETNVPALYVKSFTTNSGEEAGIRTIFEFARRQALCILVLEDLDSLVVPRIRAFFLNELDGLEQNEGILTIATSNHPEKIDDAILNRPSRFDVKYTFDLPSKELRLAYIQAWTEKAKGLQDITFSRTFMEEIAEETNGFSFAFMKELCVKFTINKYILFMEYVYRFVSFLLRLAHDKAAQRTIDVEASMKNQVKELKTQIDIGKNTPENEEPRRGATIIRHVQATPVLSGPSGSW</sequence>
<comment type="caution">
    <text evidence="3">The sequence shown here is derived from an EMBL/GenBank/DDBJ whole genome shotgun (WGS) entry which is preliminary data.</text>
</comment>
<dbReference type="GO" id="GO:0005634">
    <property type="term" value="C:nucleus"/>
    <property type="evidence" value="ECO:0007669"/>
    <property type="project" value="TreeGrafter"/>
</dbReference>
<keyword evidence="1" id="KW-0547">Nucleotide-binding</keyword>
<keyword evidence="4" id="KW-1185">Reference proteome</keyword>
<dbReference type="GO" id="GO:0005524">
    <property type="term" value="F:ATP binding"/>
    <property type="evidence" value="ECO:0007669"/>
    <property type="project" value="UniProtKB-KW"/>
</dbReference>
<evidence type="ECO:0000259" key="2">
    <source>
        <dbReference type="SMART" id="SM00382"/>
    </source>
</evidence>
<organism evidence="3 4">
    <name type="scientific">Clathrus columnatus</name>
    <dbReference type="NCBI Taxonomy" id="1419009"/>
    <lineage>
        <taxon>Eukaryota</taxon>
        <taxon>Fungi</taxon>
        <taxon>Dikarya</taxon>
        <taxon>Basidiomycota</taxon>
        <taxon>Agaricomycotina</taxon>
        <taxon>Agaricomycetes</taxon>
        <taxon>Phallomycetidae</taxon>
        <taxon>Phallales</taxon>
        <taxon>Clathraceae</taxon>
        <taxon>Clathrus</taxon>
    </lineage>
</organism>
<dbReference type="PROSITE" id="PS00674">
    <property type="entry name" value="AAA"/>
    <property type="match status" value="1"/>
</dbReference>
<dbReference type="InterPro" id="IPR003960">
    <property type="entry name" value="ATPase_AAA_CS"/>
</dbReference>
<dbReference type="SUPFAM" id="SSF52540">
    <property type="entry name" value="P-loop containing nucleoside triphosphate hydrolases"/>
    <property type="match status" value="1"/>
</dbReference>
<reference evidence="3" key="1">
    <citation type="submission" date="2021-10" db="EMBL/GenBank/DDBJ databases">
        <title>De novo Genome Assembly of Clathrus columnatus (Basidiomycota, Fungi) Using Illumina and Nanopore Sequence Data.</title>
        <authorList>
            <person name="Ogiso-Tanaka E."/>
            <person name="Itagaki H."/>
            <person name="Hosoya T."/>
            <person name="Hosaka K."/>
        </authorList>
    </citation>
    <scope>NUCLEOTIDE SEQUENCE</scope>
    <source>
        <strain evidence="3">MO-923</strain>
    </source>
</reference>
<protein>
    <recommendedName>
        <fullName evidence="2">AAA+ ATPase domain-containing protein</fullName>
    </recommendedName>
</protein>
<dbReference type="EMBL" id="BPWL01000001">
    <property type="protein sequence ID" value="GJJ05945.1"/>
    <property type="molecule type" value="Genomic_DNA"/>
</dbReference>
<dbReference type="Pfam" id="PF00004">
    <property type="entry name" value="AAA"/>
    <property type="match status" value="1"/>
</dbReference>
<dbReference type="AlphaFoldDB" id="A0AAV4ZZ29"/>
<comment type="similarity">
    <text evidence="1">Belongs to the AAA ATPase family.</text>
</comment>
<gene>
    <name evidence="3" type="ORF">Clacol_000132</name>
</gene>
<dbReference type="GO" id="GO:0016887">
    <property type="term" value="F:ATP hydrolysis activity"/>
    <property type="evidence" value="ECO:0007669"/>
    <property type="project" value="InterPro"/>
</dbReference>
<name>A0AAV4ZZ29_9AGAM</name>
<accession>A0AAV4ZZ29</accession>
<dbReference type="GO" id="GO:0042254">
    <property type="term" value="P:ribosome biogenesis"/>
    <property type="evidence" value="ECO:0007669"/>
    <property type="project" value="TreeGrafter"/>
</dbReference>
<keyword evidence="1" id="KW-0067">ATP-binding</keyword>
<dbReference type="PANTHER" id="PTHR23077:SF132">
    <property type="entry name" value="ATP-DEPENDENT ZN PROTEASE"/>
    <property type="match status" value="1"/>
</dbReference>
<dbReference type="InterPro" id="IPR003593">
    <property type="entry name" value="AAA+_ATPase"/>
</dbReference>
<dbReference type="SMART" id="SM00382">
    <property type="entry name" value="AAA"/>
    <property type="match status" value="1"/>
</dbReference>
<dbReference type="GO" id="GO:1990275">
    <property type="term" value="F:preribosome binding"/>
    <property type="evidence" value="ECO:0007669"/>
    <property type="project" value="TreeGrafter"/>
</dbReference>
<dbReference type="InterPro" id="IPR027417">
    <property type="entry name" value="P-loop_NTPase"/>
</dbReference>
<evidence type="ECO:0000256" key="1">
    <source>
        <dbReference type="RuleBase" id="RU003651"/>
    </source>
</evidence>
<proteinExistence type="inferred from homology"/>
<dbReference type="PANTHER" id="PTHR23077">
    <property type="entry name" value="AAA-FAMILY ATPASE"/>
    <property type="match status" value="1"/>
</dbReference>
<dbReference type="InterPro" id="IPR050168">
    <property type="entry name" value="AAA_ATPase_domain"/>
</dbReference>
<dbReference type="CDD" id="cd19481">
    <property type="entry name" value="RecA-like_protease"/>
    <property type="match status" value="1"/>
</dbReference>
<evidence type="ECO:0000313" key="4">
    <source>
        <dbReference type="Proteomes" id="UP001050691"/>
    </source>
</evidence>